<dbReference type="InterPro" id="IPR029045">
    <property type="entry name" value="ClpP/crotonase-like_dom_sf"/>
</dbReference>
<dbReference type="Proteomes" id="UP001059617">
    <property type="component" value="Chromosome"/>
</dbReference>
<dbReference type="RefSeq" id="WP_259857503.1">
    <property type="nucleotide sequence ID" value="NZ_BAAAST010000001.1"/>
</dbReference>
<proteinExistence type="inferred from homology"/>
<dbReference type="PANTHER" id="PTHR42964:SF1">
    <property type="entry name" value="POLYKETIDE BIOSYNTHESIS ENOYL-COA HYDRATASE PKSH-RELATED"/>
    <property type="match status" value="1"/>
</dbReference>
<dbReference type="InterPro" id="IPR014748">
    <property type="entry name" value="Enoyl-CoA_hydra_C"/>
</dbReference>
<reference evidence="2" key="1">
    <citation type="submission" date="2021-04" db="EMBL/GenBank/DDBJ databases">
        <authorList>
            <person name="Hartkoorn R.C."/>
            <person name="Beaudoing E."/>
            <person name="Hot D."/>
        </authorList>
    </citation>
    <scope>NUCLEOTIDE SEQUENCE</scope>
    <source>
        <strain evidence="2">NRRL B-16292</strain>
    </source>
</reference>
<dbReference type="InterPro" id="IPR051683">
    <property type="entry name" value="Enoyl-CoA_Hydratase/Isomerase"/>
</dbReference>
<reference evidence="2" key="2">
    <citation type="submission" date="2022-09" db="EMBL/GenBank/DDBJ databases">
        <title>Biosynthetic gene clusters of Dactylosporangioum fulvum.</title>
        <authorList>
            <person name="Caradec T."/>
        </authorList>
    </citation>
    <scope>NUCLEOTIDE SEQUENCE</scope>
    <source>
        <strain evidence="2">NRRL B-16292</strain>
    </source>
</reference>
<gene>
    <name evidence="2" type="ORF">Dfulv_31880</name>
</gene>
<dbReference type="Pfam" id="PF00378">
    <property type="entry name" value="ECH_1"/>
    <property type="match status" value="1"/>
</dbReference>
<evidence type="ECO:0000313" key="2">
    <source>
        <dbReference type="EMBL" id="UWP79745.1"/>
    </source>
</evidence>
<name>A0ABY5VRC2_9ACTN</name>
<accession>A0ABY5VRC2</accession>
<sequence>MRRQYAVSDVVEAVERQGVLTVTLNSPQTRNALSVEMLSGLGRILDEVRLSTTCRVLVLRHEGPVFSAGMDLKDKSGVVMEMLPPLLASFWTLPQPTIVCVEGAVRGGAVGIVAAADVVVATSAAHFAFPEVKLGVVPAIVSAPVLHRMPARTASRYFLTGESFGAEVAREAGLVTEVVQPDGVAATVARFCGHLLQAAPTALAATKGLVRGSRLPLTNDEVLRVLRTLLDVARAASESEDGREGRAAFLAKRKPAWSAEYRT</sequence>
<dbReference type="Gene3D" id="3.90.226.10">
    <property type="entry name" value="2-enoyl-CoA Hydratase, Chain A, domain 1"/>
    <property type="match status" value="1"/>
</dbReference>
<protein>
    <submittedName>
        <fullName evidence="2">Enoyl-CoA hydratase-related protein</fullName>
    </submittedName>
</protein>
<dbReference type="InterPro" id="IPR001753">
    <property type="entry name" value="Enoyl-CoA_hydra/iso"/>
</dbReference>
<dbReference type="SUPFAM" id="SSF52096">
    <property type="entry name" value="ClpP/crotonase"/>
    <property type="match status" value="1"/>
</dbReference>
<dbReference type="Gene3D" id="1.10.12.10">
    <property type="entry name" value="Lyase 2-enoyl-coa Hydratase, Chain A, domain 2"/>
    <property type="match status" value="1"/>
</dbReference>
<dbReference type="EMBL" id="CP073720">
    <property type="protein sequence ID" value="UWP79745.1"/>
    <property type="molecule type" value="Genomic_DNA"/>
</dbReference>
<dbReference type="PANTHER" id="PTHR42964">
    <property type="entry name" value="ENOYL-COA HYDRATASE"/>
    <property type="match status" value="1"/>
</dbReference>
<comment type="similarity">
    <text evidence="1">Belongs to the enoyl-CoA hydratase/isomerase family.</text>
</comment>
<evidence type="ECO:0000256" key="1">
    <source>
        <dbReference type="ARBA" id="ARBA00005254"/>
    </source>
</evidence>
<keyword evidence="3" id="KW-1185">Reference proteome</keyword>
<dbReference type="CDD" id="cd06558">
    <property type="entry name" value="crotonase-like"/>
    <property type="match status" value="1"/>
</dbReference>
<organism evidence="2 3">
    <name type="scientific">Dactylosporangium fulvum</name>
    <dbReference type="NCBI Taxonomy" id="53359"/>
    <lineage>
        <taxon>Bacteria</taxon>
        <taxon>Bacillati</taxon>
        <taxon>Actinomycetota</taxon>
        <taxon>Actinomycetes</taxon>
        <taxon>Micromonosporales</taxon>
        <taxon>Micromonosporaceae</taxon>
        <taxon>Dactylosporangium</taxon>
    </lineage>
</organism>
<evidence type="ECO:0000313" key="3">
    <source>
        <dbReference type="Proteomes" id="UP001059617"/>
    </source>
</evidence>